<dbReference type="PANTHER" id="PTHR42718">
    <property type="entry name" value="MAJOR FACILITATOR SUPERFAMILY MULTIDRUG TRANSPORTER MFSC"/>
    <property type="match status" value="1"/>
</dbReference>
<dbReference type="AlphaFoldDB" id="A0AA96Y4M6"/>
<organism evidence="8">
    <name type="scientific">Thermoleptolyngbya oregonensis NK1-22</name>
    <dbReference type="NCBI Taxonomy" id="2547457"/>
    <lineage>
        <taxon>Bacteria</taxon>
        <taxon>Bacillati</taxon>
        <taxon>Cyanobacteriota</taxon>
        <taxon>Cyanophyceae</taxon>
        <taxon>Oculatellales</taxon>
        <taxon>Oculatellaceae</taxon>
        <taxon>Thermoleptolyngbya</taxon>
    </lineage>
</organism>
<dbReference type="InterPro" id="IPR020846">
    <property type="entry name" value="MFS_dom"/>
</dbReference>
<evidence type="ECO:0000256" key="6">
    <source>
        <dbReference type="SAM" id="Phobius"/>
    </source>
</evidence>
<feature type="transmembrane region" description="Helical" evidence="6">
    <location>
        <begin position="359"/>
        <end position="379"/>
    </location>
</feature>
<evidence type="ECO:0000259" key="7">
    <source>
        <dbReference type="PROSITE" id="PS50850"/>
    </source>
</evidence>
<comment type="subcellular location">
    <subcellularLocation>
        <location evidence="1">Cell membrane</location>
        <topology evidence="1">Multi-pass membrane protein</topology>
    </subcellularLocation>
</comment>
<feature type="transmembrane region" description="Helical" evidence="6">
    <location>
        <begin position="288"/>
        <end position="308"/>
    </location>
</feature>
<proteinExistence type="predicted"/>
<dbReference type="Gene3D" id="1.20.1250.20">
    <property type="entry name" value="MFS general substrate transporter like domains"/>
    <property type="match status" value="2"/>
</dbReference>
<protein>
    <submittedName>
        <fullName evidence="8">MFS transporter</fullName>
    </submittedName>
</protein>
<sequence>MDADAPNPSITLSKKEFWALWLTLFLIAYNISVISPVMPLLVRELNTSIGYIQSALVLFSLVTASFAPTSENLCRFYGRERIFLGGLLLYGLGIVAMALSPTIGFWVVSFSLLTGLAATPLVSAPWSIMDFAYDGKQEEQATVAFILASVIGGLSGSLLGGFIASHFGWRWSFTPSLIVFVLVLVMGRTLPSTSVPRKVPIDWVGGLVSFLGFGSILLGVGLAGEYGWWKPKQVFSIAGLVIPPFAVSIVPTLISVGVICLGFFAVWQRQQQQQPAGIPLMRVGLLRNAVFVNGLLTAMLHTLVTSGIQFNLYQSLPIILPLNPFQTAIAVLPYTLTMVVVVVLLLKRLKIDQQLFPKYLVHIGLSLLIVGLLAMYWAIAPDMTTLSILPALMLMGVGSGLFSVYIGRLTYATTSKREKPEGTGIYNPCQQLGSSLGRGILGTILITSASIDVVDQVAQLMGLSLSSEQRLNAITALQRMVQTFSKQERREALARVLPEPVMAQLPEVARLAAVEGMKIALLVAIAVSVVCLLLSTQLPKRGRRRP</sequence>
<evidence type="ECO:0000313" key="8">
    <source>
        <dbReference type="EMBL" id="WOB41808.1"/>
    </source>
</evidence>
<feature type="transmembrane region" description="Helical" evidence="6">
    <location>
        <begin position="82"/>
        <end position="99"/>
    </location>
</feature>
<feature type="transmembrane region" description="Helical" evidence="6">
    <location>
        <begin position="234"/>
        <end position="267"/>
    </location>
</feature>
<evidence type="ECO:0000256" key="2">
    <source>
        <dbReference type="ARBA" id="ARBA00022448"/>
    </source>
</evidence>
<evidence type="ECO:0000256" key="4">
    <source>
        <dbReference type="ARBA" id="ARBA00022989"/>
    </source>
</evidence>
<dbReference type="InterPro" id="IPR011701">
    <property type="entry name" value="MFS"/>
</dbReference>
<dbReference type="PANTHER" id="PTHR42718:SF9">
    <property type="entry name" value="MAJOR FACILITATOR SUPERFAMILY MULTIDRUG TRANSPORTER MFSC"/>
    <property type="match status" value="1"/>
</dbReference>
<feature type="transmembrane region" description="Helical" evidence="6">
    <location>
        <begin position="169"/>
        <end position="187"/>
    </location>
</feature>
<evidence type="ECO:0000256" key="5">
    <source>
        <dbReference type="ARBA" id="ARBA00023136"/>
    </source>
</evidence>
<dbReference type="GO" id="GO:0005886">
    <property type="term" value="C:plasma membrane"/>
    <property type="evidence" value="ECO:0007669"/>
    <property type="project" value="UniProtKB-SubCell"/>
</dbReference>
<dbReference type="PROSITE" id="PS50850">
    <property type="entry name" value="MFS"/>
    <property type="match status" value="1"/>
</dbReference>
<keyword evidence="2" id="KW-0813">Transport</keyword>
<name>A0AA96Y4M6_9CYAN</name>
<feature type="domain" description="Major facilitator superfamily (MFS) profile" evidence="7">
    <location>
        <begin position="16"/>
        <end position="490"/>
    </location>
</feature>
<feature type="transmembrane region" description="Helical" evidence="6">
    <location>
        <begin position="385"/>
        <end position="407"/>
    </location>
</feature>
<dbReference type="KEGG" id="tog:HNI00_00385"/>
<evidence type="ECO:0000256" key="3">
    <source>
        <dbReference type="ARBA" id="ARBA00022692"/>
    </source>
</evidence>
<feature type="transmembrane region" description="Helical" evidence="6">
    <location>
        <begin position="48"/>
        <end position="70"/>
    </location>
</feature>
<dbReference type="SUPFAM" id="SSF103473">
    <property type="entry name" value="MFS general substrate transporter"/>
    <property type="match status" value="1"/>
</dbReference>
<feature type="transmembrane region" description="Helical" evidence="6">
    <location>
        <begin position="199"/>
        <end position="222"/>
    </location>
</feature>
<keyword evidence="5 6" id="KW-0472">Membrane</keyword>
<dbReference type="GO" id="GO:0022857">
    <property type="term" value="F:transmembrane transporter activity"/>
    <property type="evidence" value="ECO:0007669"/>
    <property type="project" value="InterPro"/>
</dbReference>
<gene>
    <name evidence="8" type="ORF">HNI00_00385</name>
</gene>
<dbReference type="RefSeq" id="WP_316789681.1">
    <property type="nucleotide sequence ID" value="NZ_CP053540.1"/>
</dbReference>
<dbReference type="Pfam" id="PF07690">
    <property type="entry name" value="MFS_1"/>
    <property type="match status" value="1"/>
</dbReference>
<feature type="transmembrane region" description="Helical" evidence="6">
    <location>
        <begin position="519"/>
        <end position="538"/>
    </location>
</feature>
<accession>A0AA96Y4M6</accession>
<feature type="transmembrane region" description="Helical" evidence="6">
    <location>
        <begin position="141"/>
        <end position="163"/>
    </location>
</feature>
<feature type="transmembrane region" description="Helical" evidence="6">
    <location>
        <begin position="18"/>
        <end position="42"/>
    </location>
</feature>
<reference evidence="8" key="1">
    <citation type="submission" date="2020-05" db="EMBL/GenBank/DDBJ databases">
        <authorList>
            <person name="Zhu T."/>
            <person name="Keshari N."/>
            <person name="Lu X."/>
        </authorList>
    </citation>
    <scope>NUCLEOTIDE SEQUENCE</scope>
    <source>
        <strain evidence="8">NK1-22</strain>
    </source>
</reference>
<keyword evidence="3 6" id="KW-0812">Transmembrane</keyword>
<feature type="transmembrane region" description="Helical" evidence="6">
    <location>
        <begin position="105"/>
        <end position="129"/>
    </location>
</feature>
<keyword evidence="4 6" id="KW-1133">Transmembrane helix</keyword>
<evidence type="ECO:0000256" key="1">
    <source>
        <dbReference type="ARBA" id="ARBA00004651"/>
    </source>
</evidence>
<feature type="transmembrane region" description="Helical" evidence="6">
    <location>
        <begin position="328"/>
        <end position="347"/>
    </location>
</feature>
<dbReference type="InterPro" id="IPR036259">
    <property type="entry name" value="MFS_trans_sf"/>
</dbReference>
<dbReference type="EMBL" id="CP053540">
    <property type="protein sequence ID" value="WOB41808.1"/>
    <property type="molecule type" value="Genomic_DNA"/>
</dbReference>